<dbReference type="AlphaFoldDB" id="A0A5B8A2T9"/>
<dbReference type="GO" id="GO:1990281">
    <property type="term" value="C:efflux pump complex"/>
    <property type="evidence" value="ECO:0007669"/>
    <property type="project" value="TreeGrafter"/>
</dbReference>
<accession>A0A5B8A2T9</accession>
<proteinExistence type="predicted"/>
<dbReference type="PANTHER" id="PTHR30469:SF15">
    <property type="entry name" value="HLYD FAMILY OF SECRETION PROTEINS"/>
    <property type="match status" value="1"/>
</dbReference>
<evidence type="ECO:0000313" key="1">
    <source>
        <dbReference type="EMBL" id="QDA61721.1"/>
    </source>
</evidence>
<name>A0A5B8A2T9_9BACT</name>
<keyword evidence="2" id="KW-1185">Reference proteome</keyword>
<reference evidence="1 2" key="1">
    <citation type="submission" date="2019-06" db="EMBL/GenBank/DDBJ databases">
        <authorList>
            <person name="Srinivasan S."/>
        </authorList>
    </citation>
    <scope>NUCLEOTIDE SEQUENCE [LARGE SCALE GENOMIC DNA]</scope>
    <source>
        <strain evidence="1 2">17J68-5</strain>
    </source>
</reference>
<protein>
    <submittedName>
        <fullName evidence="1">HlyD family efflux transporter periplasmic adaptor subunit</fullName>
    </submittedName>
</protein>
<dbReference type="PANTHER" id="PTHR30469">
    <property type="entry name" value="MULTIDRUG RESISTANCE PROTEIN MDTA"/>
    <property type="match status" value="1"/>
</dbReference>
<sequence length="321" mass="34760">MNELLLYFFRAHSALRGVGLAVTLLLFTQCGGASPADEAVAEEEVHARAAVTVGRVQPDTVTDVLHLSAVTAYPAKDVLRATTTGYLIAPVPVLGQRVGAGQTVFTLQTKESRTLHLDKLTGDPRLHFSGIIRIPSPRAGVIATVDKLAGDYVQDGEQLGTVYDQTRFGFQLDVPVTQLRYVRTGQHCRITLPDGRVLEGVVAEALPAADVSIQTQRYTIRPVGKVPQLPENLAVTVDLDKTAPQVANTLPREAVLTDETQTNFWVMRLLNDSTAVKVPVKTGPEQNGRVVVLSPKFSPHDRIVLTGNYGLEDTAAVKLTR</sequence>
<organism evidence="1 2">
    <name type="scientific">Hymenobacter jejuensis</name>
    <dbReference type="NCBI Taxonomy" id="2502781"/>
    <lineage>
        <taxon>Bacteria</taxon>
        <taxon>Pseudomonadati</taxon>
        <taxon>Bacteroidota</taxon>
        <taxon>Cytophagia</taxon>
        <taxon>Cytophagales</taxon>
        <taxon>Hymenobacteraceae</taxon>
        <taxon>Hymenobacter</taxon>
    </lineage>
</organism>
<dbReference type="KEGG" id="hyj:FHG12_17185"/>
<dbReference type="Gene3D" id="2.40.420.20">
    <property type="match status" value="1"/>
</dbReference>
<dbReference type="OrthoDB" id="1435302at2"/>
<dbReference type="GO" id="GO:0015562">
    <property type="term" value="F:efflux transmembrane transporter activity"/>
    <property type="evidence" value="ECO:0007669"/>
    <property type="project" value="TreeGrafter"/>
</dbReference>
<evidence type="ECO:0000313" key="2">
    <source>
        <dbReference type="Proteomes" id="UP000305398"/>
    </source>
</evidence>
<gene>
    <name evidence="1" type="ORF">FHG12_17185</name>
</gene>
<dbReference type="Proteomes" id="UP000305398">
    <property type="component" value="Chromosome"/>
</dbReference>
<dbReference type="RefSeq" id="WP_139516895.1">
    <property type="nucleotide sequence ID" value="NZ_CP040896.1"/>
</dbReference>
<dbReference type="EMBL" id="CP040896">
    <property type="protein sequence ID" value="QDA61721.1"/>
    <property type="molecule type" value="Genomic_DNA"/>
</dbReference>
<dbReference type="Gene3D" id="2.40.50.100">
    <property type="match status" value="1"/>
</dbReference>